<dbReference type="EMBL" id="BTGU01000011">
    <property type="protein sequence ID" value="GMN40497.1"/>
    <property type="molecule type" value="Genomic_DNA"/>
</dbReference>
<proteinExistence type="predicted"/>
<evidence type="ECO:0000313" key="2">
    <source>
        <dbReference type="Proteomes" id="UP001187192"/>
    </source>
</evidence>
<sequence length="88" mass="9456">MLISIATDQENFLPPAIVQYGRSWAWVAGSWSVMKGLLPAACPCSIQARTPTCSSGGGRVQRWCRCKNNLKLLLHSPSPPAVDSSVVS</sequence>
<protein>
    <submittedName>
        <fullName evidence="1">Uncharacterized protein</fullName>
    </submittedName>
</protein>
<keyword evidence="2" id="KW-1185">Reference proteome</keyword>
<evidence type="ECO:0000313" key="1">
    <source>
        <dbReference type="EMBL" id="GMN40497.1"/>
    </source>
</evidence>
<reference evidence="1" key="1">
    <citation type="submission" date="2023-07" db="EMBL/GenBank/DDBJ databases">
        <title>draft genome sequence of fig (Ficus carica).</title>
        <authorList>
            <person name="Takahashi T."/>
            <person name="Nishimura K."/>
        </authorList>
    </citation>
    <scope>NUCLEOTIDE SEQUENCE</scope>
</reference>
<name>A0AA88D3V0_FICCA</name>
<dbReference type="AlphaFoldDB" id="A0AA88D3V0"/>
<organism evidence="1 2">
    <name type="scientific">Ficus carica</name>
    <name type="common">Common fig</name>
    <dbReference type="NCBI Taxonomy" id="3494"/>
    <lineage>
        <taxon>Eukaryota</taxon>
        <taxon>Viridiplantae</taxon>
        <taxon>Streptophyta</taxon>
        <taxon>Embryophyta</taxon>
        <taxon>Tracheophyta</taxon>
        <taxon>Spermatophyta</taxon>
        <taxon>Magnoliopsida</taxon>
        <taxon>eudicotyledons</taxon>
        <taxon>Gunneridae</taxon>
        <taxon>Pentapetalae</taxon>
        <taxon>rosids</taxon>
        <taxon>fabids</taxon>
        <taxon>Rosales</taxon>
        <taxon>Moraceae</taxon>
        <taxon>Ficeae</taxon>
        <taxon>Ficus</taxon>
    </lineage>
</organism>
<dbReference type="Proteomes" id="UP001187192">
    <property type="component" value="Unassembled WGS sequence"/>
</dbReference>
<comment type="caution">
    <text evidence="1">The sequence shown here is derived from an EMBL/GenBank/DDBJ whole genome shotgun (WGS) entry which is preliminary data.</text>
</comment>
<accession>A0AA88D3V0</accession>
<gene>
    <name evidence="1" type="ORF">TIFTF001_009724</name>
</gene>